<evidence type="ECO:0000313" key="1">
    <source>
        <dbReference type="EMBL" id="OIN57568.1"/>
    </source>
</evidence>
<comment type="caution">
    <text evidence="1">The sequence shown here is derived from an EMBL/GenBank/DDBJ whole genome shotgun (WGS) entry which is preliminary data.</text>
</comment>
<organism evidence="1 2">
    <name type="scientific">Arsenicibacter rosenii</name>
    <dbReference type="NCBI Taxonomy" id="1750698"/>
    <lineage>
        <taxon>Bacteria</taxon>
        <taxon>Pseudomonadati</taxon>
        <taxon>Bacteroidota</taxon>
        <taxon>Cytophagia</taxon>
        <taxon>Cytophagales</taxon>
        <taxon>Spirosomataceae</taxon>
        <taxon>Arsenicibacter</taxon>
    </lineage>
</organism>
<protein>
    <recommendedName>
        <fullName evidence="3">XisI protein</fullName>
    </recommendedName>
</protein>
<dbReference type="InterPro" id="IPR014968">
    <property type="entry name" value="XisI"/>
</dbReference>
<sequence>MDKVTTYKQIVRGIIEEIASWSSANKDIETMTALDEQHGQYLLLSDGWLKDGLRMYGPLVHVEVKQDGKVWLRHDGTDLEIGRQLLNAGVAPMDLVPAFHDPVTRQYAGYAVA</sequence>
<proteinExistence type="predicted"/>
<gene>
    <name evidence="1" type="ORF">BLX24_18965</name>
</gene>
<dbReference type="Gene3D" id="3.30.310.110">
    <property type="entry name" value="XisI-like"/>
    <property type="match status" value="1"/>
</dbReference>
<dbReference type="InterPro" id="IPR035943">
    <property type="entry name" value="XisI-like_sf"/>
</dbReference>
<dbReference type="Pfam" id="PF08869">
    <property type="entry name" value="XisI"/>
    <property type="match status" value="1"/>
</dbReference>
<reference evidence="1 2" key="1">
    <citation type="submission" date="2016-10" db="EMBL/GenBank/DDBJ databases">
        <title>Arsenicibacter rosenii gen. nov., sp. nov., an efficient arsenic-methylating bacterium isolated from an arsenic-contaminated paddy soil.</title>
        <authorList>
            <person name="Huang K."/>
        </authorList>
    </citation>
    <scope>NUCLEOTIDE SEQUENCE [LARGE SCALE GENOMIC DNA]</scope>
    <source>
        <strain evidence="1 2">SM-1</strain>
    </source>
</reference>
<dbReference type="RefSeq" id="WP_071504773.1">
    <property type="nucleotide sequence ID" value="NZ_MORL01000011.1"/>
</dbReference>
<dbReference type="Proteomes" id="UP000181790">
    <property type="component" value="Unassembled WGS sequence"/>
</dbReference>
<dbReference type="EMBL" id="MORL01000011">
    <property type="protein sequence ID" value="OIN57568.1"/>
    <property type="molecule type" value="Genomic_DNA"/>
</dbReference>
<keyword evidence="2" id="KW-1185">Reference proteome</keyword>
<dbReference type="SUPFAM" id="SSF143847">
    <property type="entry name" value="XisI-like"/>
    <property type="match status" value="1"/>
</dbReference>
<evidence type="ECO:0000313" key="2">
    <source>
        <dbReference type="Proteomes" id="UP000181790"/>
    </source>
</evidence>
<evidence type="ECO:0008006" key="3">
    <source>
        <dbReference type="Google" id="ProtNLM"/>
    </source>
</evidence>
<dbReference type="OrthoDB" id="961570at2"/>
<name>A0A1S2VI98_9BACT</name>
<accession>A0A1S2VI98</accession>
<dbReference type="AlphaFoldDB" id="A0A1S2VI98"/>
<dbReference type="CDD" id="cd16382">
    <property type="entry name" value="XisI-like"/>
    <property type="match status" value="1"/>
</dbReference>